<keyword evidence="7" id="KW-1185">Reference proteome</keyword>
<evidence type="ECO:0000259" key="5">
    <source>
        <dbReference type="Pfam" id="PF21639"/>
    </source>
</evidence>
<comment type="subcellular location">
    <subcellularLocation>
        <location evidence="1">Nucleus</location>
    </subcellularLocation>
</comment>
<dbReference type="EMBL" id="JAODUP010000984">
    <property type="protein sequence ID" value="KAK2142214.1"/>
    <property type="molecule type" value="Genomic_DNA"/>
</dbReference>
<dbReference type="InterPro" id="IPR047088">
    <property type="entry name" value="ORC5_C"/>
</dbReference>
<evidence type="ECO:0000313" key="6">
    <source>
        <dbReference type="EMBL" id="KAK2142214.1"/>
    </source>
</evidence>
<dbReference type="AlphaFoldDB" id="A0AAD9IWK9"/>
<dbReference type="PANTHER" id="PTHR12705">
    <property type="entry name" value="ORIGIN RECOGNITION COMPLEX SUBUNIT 5"/>
    <property type="match status" value="1"/>
</dbReference>
<organism evidence="6 7">
    <name type="scientific">Paralvinella palmiformis</name>
    <dbReference type="NCBI Taxonomy" id="53620"/>
    <lineage>
        <taxon>Eukaryota</taxon>
        <taxon>Metazoa</taxon>
        <taxon>Spiralia</taxon>
        <taxon>Lophotrochozoa</taxon>
        <taxon>Annelida</taxon>
        <taxon>Polychaeta</taxon>
        <taxon>Sedentaria</taxon>
        <taxon>Canalipalpata</taxon>
        <taxon>Terebellida</taxon>
        <taxon>Terebelliformia</taxon>
        <taxon>Alvinellidae</taxon>
        <taxon>Paralvinella</taxon>
    </lineage>
</organism>
<proteinExistence type="predicted"/>
<protein>
    <recommendedName>
        <fullName evidence="8">Origin recognition complex subunit 5</fullName>
    </recommendedName>
</protein>
<dbReference type="Pfam" id="PF21639">
    <property type="entry name" value="ORC5_lid"/>
    <property type="match status" value="1"/>
</dbReference>
<keyword evidence="2" id="KW-0235">DNA replication</keyword>
<evidence type="ECO:0000256" key="3">
    <source>
        <dbReference type="ARBA" id="ARBA00023242"/>
    </source>
</evidence>
<name>A0AAD9IWK9_9ANNE</name>
<dbReference type="Proteomes" id="UP001208570">
    <property type="component" value="Unassembled WGS sequence"/>
</dbReference>
<dbReference type="Pfam" id="PF14630">
    <property type="entry name" value="ORC5_C"/>
    <property type="match status" value="1"/>
</dbReference>
<dbReference type="PANTHER" id="PTHR12705:SF0">
    <property type="entry name" value="ORIGIN RECOGNITION COMPLEX SUBUNIT 5"/>
    <property type="match status" value="1"/>
</dbReference>
<feature type="domain" description="Origin recognition complex subunit 5 C-terminal" evidence="4">
    <location>
        <begin position="306"/>
        <end position="351"/>
    </location>
</feature>
<feature type="domain" description="ORC5 lid" evidence="5">
    <location>
        <begin position="205"/>
        <end position="272"/>
    </location>
</feature>
<dbReference type="GO" id="GO:0003688">
    <property type="term" value="F:DNA replication origin binding"/>
    <property type="evidence" value="ECO:0007669"/>
    <property type="project" value="TreeGrafter"/>
</dbReference>
<evidence type="ECO:0008006" key="8">
    <source>
        <dbReference type="Google" id="ProtNLM"/>
    </source>
</evidence>
<dbReference type="InterPro" id="IPR048866">
    <property type="entry name" value="ORC5_lid"/>
</dbReference>
<evidence type="ECO:0000259" key="4">
    <source>
        <dbReference type="Pfam" id="PF14630"/>
    </source>
</evidence>
<evidence type="ECO:0000256" key="1">
    <source>
        <dbReference type="ARBA" id="ARBA00004123"/>
    </source>
</evidence>
<gene>
    <name evidence="6" type="ORF">LSH36_984g00054</name>
</gene>
<accession>A0AAD9IWK9</accession>
<dbReference type="GO" id="GO:0006270">
    <property type="term" value="P:DNA replication initiation"/>
    <property type="evidence" value="ECO:0007669"/>
    <property type="project" value="TreeGrafter"/>
</dbReference>
<dbReference type="InterPro" id="IPR027417">
    <property type="entry name" value="P-loop_NTPase"/>
</dbReference>
<dbReference type="Gene3D" id="3.40.50.300">
    <property type="entry name" value="P-loop containing nucleotide triphosphate hydrolases"/>
    <property type="match status" value="1"/>
</dbReference>
<evidence type="ECO:0000256" key="2">
    <source>
        <dbReference type="ARBA" id="ARBA00022705"/>
    </source>
</evidence>
<keyword evidence="3" id="KW-0539">Nucleus</keyword>
<sequence>MPPTLLIRRWLVFVNGKMALAKRTQGNVNDLLDTLCNTVPCRTQQIESILTLVGEAQYVVVNCIECYNCRLMFEHILNSLSNTSPAPSNNFASYARCDNVNDFVRLFHQVIEEEKLSAETVYLIFENAERLRDREVTLLPTLLRFQELSACNVTVILESEIVWEKFRAGTGSVEPYIIFFPNYSKAELVKILLMECPKNCKPGLYENYINLLLSVFYHVCQSLTELRHLAVLNFPKFFEPVKKEEAAEDDIRKLWRNVEPHLKKALQTVYLREVSSAQWERMQEESIEHGTSISVHGTSSHLDLELPFFSKYLLIAAYLASYNPAKSDKRFFAKHAGKINKKTQIARQKTQNERIIRSLFFVGESFIHHPDVSVKMLVKLTLLFEAAHRHLKILMTQRLEYGPSTALPCSLLLLQVCQTKSVTIQKSYP</sequence>
<dbReference type="GO" id="GO:0005664">
    <property type="term" value="C:nuclear origin of replication recognition complex"/>
    <property type="evidence" value="ECO:0007669"/>
    <property type="project" value="TreeGrafter"/>
</dbReference>
<evidence type="ECO:0000313" key="7">
    <source>
        <dbReference type="Proteomes" id="UP001208570"/>
    </source>
</evidence>
<comment type="caution">
    <text evidence="6">The sequence shown here is derived from an EMBL/GenBank/DDBJ whole genome shotgun (WGS) entry which is preliminary data.</text>
</comment>
<dbReference type="InterPro" id="IPR020796">
    <property type="entry name" value="ORC5"/>
</dbReference>
<reference evidence="6" key="1">
    <citation type="journal article" date="2023" name="Mol. Biol. Evol.">
        <title>Third-Generation Sequencing Reveals the Adaptive Role of the Epigenome in Three Deep-Sea Polychaetes.</title>
        <authorList>
            <person name="Perez M."/>
            <person name="Aroh O."/>
            <person name="Sun Y."/>
            <person name="Lan Y."/>
            <person name="Juniper S.K."/>
            <person name="Young C.R."/>
            <person name="Angers B."/>
            <person name="Qian P.Y."/>
        </authorList>
    </citation>
    <scope>NUCLEOTIDE SEQUENCE</scope>
    <source>
        <strain evidence="6">P08H-3</strain>
    </source>
</reference>